<dbReference type="AlphaFoldDB" id="A0A1I7JHM0"/>
<organism evidence="1 2">
    <name type="scientific">Nitrosomonas eutropha</name>
    <dbReference type="NCBI Taxonomy" id="916"/>
    <lineage>
        <taxon>Bacteria</taxon>
        <taxon>Pseudomonadati</taxon>
        <taxon>Pseudomonadota</taxon>
        <taxon>Betaproteobacteria</taxon>
        <taxon>Nitrosomonadales</taxon>
        <taxon>Nitrosomonadaceae</taxon>
        <taxon>Nitrosomonas</taxon>
    </lineage>
</organism>
<evidence type="ECO:0000313" key="1">
    <source>
        <dbReference type="EMBL" id="SFU84684.1"/>
    </source>
</evidence>
<name>A0A1I7JHM0_9PROT</name>
<proteinExistence type="predicted"/>
<dbReference type="EMBL" id="FPBL01000029">
    <property type="protein sequence ID" value="SFU84684.1"/>
    <property type="molecule type" value="Genomic_DNA"/>
</dbReference>
<evidence type="ECO:0000313" key="2">
    <source>
        <dbReference type="Proteomes" id="UP000183926"/>
    </source>
</evidence>
<protein>
    <submittedName>
        <fullName evidence="1">Uncharacterized protein</fullName>
    </submittedName>
</protein>
<accession>A0A1I7JHM0</accession>
<dbReference type="Proteomes" id="UP000183926">
    <property type="component" value="Unassembled WGS sequence"/>
</dbReference>
<sequence length="78" mass="9082">MDERGDAKHGDDQINLGKIIGKNHKYALTVNNETAEDASVRHKNEMAKDGLCAILFRSFRSGYHFYGLYLYLRYRNDR</sequence>
<reference evidence="1 2" key="1">
    <citation type="submission" date="2016-10" db="EMBL/GenBank/DDBJ databases">
        <authorList>
            <person name="de Groot N.N."/>
        </authorList>
    </citation>
    <scope>NUCLEOTIDE SEQUENCE [LARGE SCALE GENOMIC DNA]</scope>
    <source>
        <strain evidence="1 2">Nm24</strain>
    </source>
</reference>
<gene>
    <name evidence="1" type="ORF">SAMN05216339_1292</name>
</gene>